<dbReference type="Proteomes" id="UP000019030">
    <property type="component" value="Chromosome"/>
</dbReference>
<evidence type="ECO:0000313" key="2">
    <source>
        <dbReference type="Proteomes" id="UP000019030"/>
    </source>
</evidence>
<gene>
    <name evidence="1" type="ORF">Z042_05595</name>
</gene>
<reference evidence="1 2" key="1">
    <citation type="submission" date="2014-01" db="EMBL/GenBank/DDBJ databases">
        <title>Isolation of Serratia multitudinisentens RB-25 from Ex-Landfill site.</title>
        <authorList>
            <person name="Robson E.H.J."/>
        </authorList>
    </citation>
    <scope>NUCLEOTIDE SEQUENCE [LARGE SCALE GENOMIC DNA]</scope>
    <source>
        <strain evidence="1 2">RB-25</strain>
    </source>
</reference>
<dbReference type="OrthoDB" id="6910425at2"/>
<dbReference type="KEGG" id="sfo:Z042_05595"/>
<dbReference type="AlphaFoldDB" id="W0LA41"/>
<dbReference type="RefSeq" id="WP_024912246.1">
    <property type="nucleotide sequence ID" value="NZ_CP007044.2"/>
</dbReference>
<organism evidence="1 2">
    <name type="scientific">Chania multitudinisentens RB-25</name>
    <dbReference type="NCBI Taxonomy" id="1441930"/>
    <lineage>
        <taxon>Bacteria</taxon>
        <taxon>Pseudomonadati</taxon>
        <taxon>Pseudomonadota</taxon>
        <taxon>Gammaproteobacteria</taxon>
        <taxon>Enterobacterales</taxon>
        <taxon>Yersiniaceae</taxon>
        <taxon>Chania</taxon>
    </lineage>
</organism>
<dbReference type="EMBL" id="CP007044">
    <property type="protein sequence ID" value="AHG19142.1"/>
    <property type="molecule type" value="Genomic_DNA"/>
</dbReference>
<dbReference type="HOGENOM" id="CLU_125917_0_0_6"/>
<dbReference type="PATRIC" id="fig|1441930.4.peg.1117"/>
<proteinExistence type="predicted"/>
<dbReference type="eggNOG" id="ENOG5030EPT">
    <property type="taxonomic scope" value="Bacteria"/>
</dbReference>
<reference evidence="1 2" key="2">
    <citation type="submission" date="2015-03" db="EMBL/GenBank/DDBJ databases">
        <authorList>
            <person name="Chan K.-G."/>
        </authorList>
    </citation>
    <scope>NUCLEOTIDE SEQUENCE [LARGE SCALE GENOMIC DNA]</scope>
    <source>
        <strain evidence="1 2">RB-25</strain>
    </source>
</reference>
<keyword evidence="2" id="KW-1185">Reference proteome</keyword>
<protein>
    <submittedName>
        <fullName evidence="1">Cytoplasmic protein</fullName>
    </submittedName>
</protein>
<sequence length="178" mass="20540">MSEPASFFLHAHITEDNLKKFLHSPSTNIKDYDDWLAWFNQEQRMYGDPAEMLNDLANCNTGESQDNIYAEHINFDKKTEIVTMDHIFLSENFGGFMPLVVCLRGLEKFITPAQDNFLLIYSYWWGTEKEVSIAIEFDSSASRITAKPRAENLAIANAFFDEHGEALAKELYDKQGYY</sequence>
<accession>W0LA41</accession>
<evidence type="ECO:0000313" key="1">
    <source>
        <dbReference type="EMBL" id="AHG19142.1"/>
    </source>
</evidence>
<name>W0LA41_9GAMM</name>